<dbReference type="PANTHER" id="PTHR38683">
    <property type="entry name" value="CHORISMATE PYRUVATE-LYASE"/>
    <property type="match status" value="1"/>
</dbReference>
<reference evidence="5" key="2">
    <citation type="submission" date="2019-06" db="EMBL/GenBank/DDBJ databases">
        <title>Co-occurence of chitin degradation, pigmentation and bioactivity in marine Pseudoalteromonas.</title>
        <authorList>
            <person name="Sonnenschein E.C."/>
            <person name="Bech P.K."/>
        </authorList>
    </citation>
    <scope>NUCLEOTIDE SEQUENCE [LARGE SCALE GENOMIC DNA]</scope>
    <source>
        <strain evidence="5">S2676</strain>
    </source>
</reference>
<sequence>MIDLFNLPNLLRSSWVPLARYKDIIPDRLHPLLCETGSLTALLRSQCGALHVEVLSEQVCKLEREVQDILKCDRALCREVVLYCDDIPVVYGQSWIPESANSLGLNNIGNTPLGERLFDQQAWQRGEIEVTKLQKKTLPSFLPSKDTLGSDICFARRSVFTRQDSKVLVCEIFLNGVKV</sequence>
<dbReference type="GO" id="GO:0005829">
    <property type="term" value="C:cytosol"/>
    <property type="evidence" value="ECO:0007669"/>
    <property type="project" value="TreeGrafter"/>
</dbReference>
<organism evidence="4 5">
    <name type="scientific">Pseudoalteromonas rubra</name>
    <dbReference type="NCBI Taxonomy" id="43658"/>
    <lineage>
        <taxon>Bacteria</taxon>
        <taxon>Pseudomonadati</taxon>
        <taxon>Pseudomonadota</taxon>
        <taxon>Gammaproteobacteria</taxon>
        <taxon>Alteromonadales</taxon>
        <taxon>Pseudoalteromonadaceae</taxon>
        <taxon>Pseudoalteromonas</taxon>
    </lineage>
</organism>
<accession>A0A5S3WQ16</accession>
<keyword evidence="3 4" id="KW-0456">Lyase</keyword>
<dbReference type="GO" id="GO:0008813">
    <property type="term" value="F:chorismate lyase activity"/>
    <property type="evidence" value="ECO:0007669"/>
    <property type="project" value="InterPro"/>
</dbReference>
<dbReference type="Pfam" id="PF04345">
    <property type="entry name" value="Chor_lyase"/>
    <property type="match status" value="1"/>
</dbReference>
<dbReference type="InterPro" id="IPR028978">
    <property type="entry name" value="Chorismate_lyase_/UTRA_dom_sf"/>
</dbReference>
<name>A0A5S3WQ16_9GAMM</name>
<dbReference type="GO" id="GO:0006744">
    <property type="term" value="P:ubiquinone biosynthetic process"/>
    <property type="evidence" value="ECO:0007669"/>
    <property type="project" value="UniProtKB-KW"/>
</dbReference>
<dbReference type="PANTHER" id="PTHR38683:SF1">
    <property type="entry name" value="CHORISMATE PYRUVATE-LYASE"/>
    <property type="match status" value="1"/>
</dbReference>
<evidence type="ECO:0000256" key="3">
    <source>
        <dbReference type="ARBA" id="ARBA00023239"/>
    </source>
</evidence>
<reference evidence="4 5" key="1">
    <citation type="submission" date="2018-01" db="EMBL/GenBank/DDBJ databases">
        <authorList>
            <person name="Paulsen S."/>
            <person name="Gram L.K."/>
        </authorList>
    </citation>
    <scope>NUCLEOTIDE SEQUENCE [LARGE SCALE GENOMIC DNA]</scope>
    <source>
        <strain evidence="4 5">S2676</strain>
    </source>
</reference>
<dbReference type="SUPFAM" id="SSF64288">
    <property type="entry name" value="Chorismate lyase-like"/>
    <property type="match status" value="1"/>
</dbReference>
<evidence type="ECO:0000313" key="4">
    <source>
        <dbReference type="EMBL" id="TMP29610.1"/>
    </source>
</evidence>
<evidence type="ECO:0000256" key="1">
    <source>
        <dbReference type="ARBA" id="ARBA00022490"/>
    </source>
</evidence>
<dbReference type="Proteomes" id="UP000310249">
    <property type="component" value="Unassembled WGS sequence"/>
</dbReference>
<gene>
    <name evidence="4" type="ORF">CWB99_08375</name>
</gene>
<dbReference type="AlphaFoldDB" id="A0A5S3WQ16"/>
<evidence type="ECO:0000256" key="2">
    <source>
        <dbReference type="ARBA" id="ARBA00022688"/>
    </source>
</evidence>
<dbReference type="Gene3D" id="3.40.1410.10">
    <property type="entry name" value="Chorismate lyase-like"/>
    <property type="match status" value="1"/>
</dbReference>
<dbReference type="EMBL" id="PNCI01000017">
    <property type="protein sequence ID" value="TMP29610.1"/>
    <property type="molecule type" value="Genomic_DNA"/>
</dbReference>
<dbReference type="OrthoDB" id="9789493at2"/>
<dbReference type="InterPro" id="IPR007440">
    <property type="entry name" value="Chorismate--pyruvate_lyase"/>
</dbReference>
<keyword evidence="2" id="KW-0831">Ubiquinone biosynthesis</keyword>
<protein>
    <submittedName>
        <fullName evidence="4">Chorismate lyase</fullName>
    </submittedName>
</protein>
<comment type="caution">
    <text evidence="4">The sequence shown here is derived from an EMBL/GenBank/DDBJ whole genome shotgun (WGS) entry which is preliminary data.</text>
</comment>
<keyword evidence="1" id="KW-0963">Cytoplasm</keyword>
<proteinExistence type="predicted"/>
<evidence type="ECO:0000313" key="5">
    <source>
        <dbReference type="Proteomes" id="UP000310249"/>
    </source>
</evidence>